<dbReference type="InterPro" id="IPR032675">
    <property type="entry name" value="LRR_dom_sf"/>
</dbReference>
<evidence type="ECO:0000313" key="3">
    <source>
        <dbReference type="EMBL" id="WYJ91992.1"/>
    </source>
</evidence>
<dbReference type="RefSeq" id="WP_086348974.1">
    <property type="nucleotide sequence ID" value="NZ_CP147247.1"/>
</dbReference>
<protein>
    <recommendedName>
        <fullName evidence="5">WxL domain-containing protein</fullName>
    </recommendedName>
</protein>
<keyword evidence="1" id="KW-0732">Signal</keyword>
<accession>A0A242K5V4</accession>
<feature type="chain" id="PRO_5012376571" description="WxL domain-containing protein" evidence="1">
    <location>
        <begin position="27"/>
        <end position="303"/>
    </location>
</feature>
<name>A0A242K5V4_9ENTE</name>
<dbReference type="EMBL" id="CP147247">
    <property type="protein sequence ID" value="WYJ91992.1"/>
    <property type="molecule type" value="Genomic_DNA"/>
</dbReference>
<evidence type="ECO:0000313" key="4">
    <source>
        <dbReference type="Proteomes" id="UP000195141"/>
    </source>
</evidence>
<dbReference type="AlphaFoldDB" id="A0A242K5V4"/>
<evidence type="ECO:0000256" key="1">
    <source>
        <dbReference type="SAM" id="SignalP"/>
    </source>
</evidence>
<dbReference type="OrthoDB" id="2178194at2"/>
<reference evidence="3" key="2">
    <citation type="submission" date="2017-05" db="EMBL/GenBank/DDBJ databases">
        <authorList>
            <consortium name="The Broad Institute Genomics Platform"/>
            <consortium name="The Broad Institute Genomic Center for Infectious Diseases"/>
            <person name="Earl A."/>
            <person name="Manson A."/>
            <person name="Schwartman J."/>
            <person name="Gilmore M."/>
            <person name="Abouelleil A."/>
            <person name="Cao P."/>
            <person name="Chapman S."/>
            <person name="Cusick C."/>
            <person name="Shea T."/>
            <person name="Young S."/>
            <person name="Neafsey D."/>
            <person name="Nusbaum C."/>
            <person name="Birren B."/>
        </authorList>
    </citation>
    <scope>NUCLEOTIDE SEQUENCE</scope>
    <source>
        <strain evidence="3">9E7_DIV0242</strain>
    </source>
</reference>
<gene>
    <name evidence="2" type="ORF">A5888_001893</name>
    <name evidence="3" type="ORF">A5888_003765</name>
</gene>
<dbReference type="EMBL" id="NGMM01000003">
    <property type="protein sequence ID" value="OTP15679.1"/>
    <property type="molecule type" value="Genomic_DNA"/>
</dbReference>
<reference evidence="2" key="1">
    <citation type="submission" date="2017-05" db="EMBL/GenBank/DDBJ databases">
        <title>The Genome Sequence of Enterococcus sp. 9E7_DIV0242.</title>
        <authorList>
            <consortium name="The Broad Institute Genomics Platform"/>
            <consortium name="The Broad Institute Genomic Center for Infectious Diseases"/>
            <person name="Earl A."/>
            <person name="Manson A."/>
            <person name="Schwartman J."/>
            <person name="Gilmore M."/>
            <person name="Abouelleil A."/>
            <person name="Cao P."/>
            <person name="Chapman S."/>
            <person name="Cusick C."/>
            <person name="Shea T."/>
            <person name="Young S."/>
            <person name="Neafsey D."/>
            <person name="Nusbaum C."/>
            <person name="Birren B."/>
        </authorList>
    </citation>
    <scope>NUCLEOTIDE SEQUENCE [LARGE SCALE GENOMIC DNA]</scope>
    <source>
        <strain evidence="2">9E7_DIV0242</strain>
    </source>
</reference>
<dbReference type="Gene3D" id="3.80.10.10">
    <property type="entry name" value="Ribonuclease Inhibitor"/>
    <property type="match status" value="1"/>
</dbReference>
<proteinExistence type="predicted"/>
<dbReference type="Proteomes" id="UP000195141">
    <property type="component" value="Chromosome"/>
</dbReference>
<keyword evidence="4" id="KW-1185">Reference proteome</keyword>
<reference evidence="3" key="3">
    <citation type="submission" date="2024-03" db="EMBL/GenBank/DDBJ databases">
        <title>The Genome Sequence of Enterococcus sp. DIV0242b.</title>
        <authorList>
            <consortium name="The Broad Institute Genomics Platform"/>
            <consortium name="The Broad Institute Microbial Omics Core"/>
            <consortium name="The Broad Institute Genomic Center for Infectious Diseases"/>
            <person name="Earl A."/>
            <person name="Manson A."/>
            <person name="Gilmore M."/>
            <person name="Schwartman J."/>
            <person name="Shea T."/>
            <person name="Abouelleil A."/>
            <person name="Cao P."/>
            <person name="Chapman S."/>
            <person name="Cusick C."/>
            <person name="Young S."/>
            <person name="Neafsey D."/>
            <person name="Nusbaum C."/>
            <person name="Birren B."/>
        </authorList>
    </citation>
    <scope>NUCLEOTIDE SEQUENCE</scope>
    <source>
        <strain evidence="3">9E7_DIV0242</strain>
    </source>
</reference>
<feature type="signal peptide" evidence="1">
    <location>
        <begin position="1"/>
        <end position="26"/>
    </location>
</feature>
<evidence type="ECO:0000313" key="2">
    <source>
        <dbReference type="EMBL" id="OTP15679.1"/>
    </source>
</evidence>
<evidence type="ECO:0008006" key="5">
    <source>
        <dbReference type="Google" id="ProtNLM"/>
    </source>
</evidence>
<organism evidence="2">
    <name type="scientific">Candidatus Enterococcus clewellii</name>
    <dbReference type="NCBI Taxonomy" id="1834193"/>
    <lineage>
        <taxon>Bacteria</taxon>
        <taxon>Bacillati</taxon>
        <taxon>Bacillota</taxon>
        <taxon>Bacilli</taxon>
        <taxon>Lactobacillales</taxon>
        <taxon>Enterococcaceae</taxon>
        <taxon>Enterococcus</taxon>
    </lineage>
</organism>
<sequence length="303" mass="34571">MKIKRKIVVGLFTLGTMLLSPVGANAEPSDYIRFSSNDLMDEFQSNYRKFYAENQQREEIDLLDEKYDTGELTDEEYDEAVAAVEQKWEEKIAFTDEYGIFPKEYIASVEGISPDWVDDYTNFNGLENATNLKSLTGEEGTTKDLRPLRKLEQLEEVMLEVTNQVNLYDLKDAENLKYLRLSTSGVGNHDDEDDRGKYTQAVLTDISDISDLTGLNRINIDTEGIMPTITLKQGTTSYQLYDPVVPSSQFTGATISYRSDISSNEWVEWNNLTGEEEYLTFNWGISKGNHSYSGEAQIPIRWK</sequence>